<organism evidence="10 11">
    <name type="scientific">Maudiozyma humilis</name>
    <name type="common">Sour dough yeast</name>
    <name type="synonym">Kazachstania humilis</name>
    <dbReference type="NCBI Taxonomy" id="51915"/>
    <lineage>
        <taxon>Eukaryota</taxon>
        <taxon>Fungi</taxon>
        <taxon>Dikarya</taxon>
        <taxon>Ascomycota</taxon>
        <taxon>Saccharomycotina</taxon>
        <taxon>Saccharomycetes</taxon>
        <taxon>Saccharomycetales</taxon>
        <taxon>Saccharomycetaceae</taxon>
        <taxon>Maudiozyma</taxon>
    </lineage>
</organism>
<dbReference type="InterPro" id="IPR000192">
    <property type="entry name" value="Aminotrans_V_dom"/>
</dbReference>
<evidence type="ECO:0000256" key="5">
    <source>
        <dbReference type="ARBA" id="ARBA00022679"/>
    </source>
</evidence>
<feature type="binding site" evidence="7">
    <location>
        <position position="400"/>
    </location>
    <ligand>
        <name>substrate</name>
    </ligand>
</feature>
<dbReference type="PANTHER" id="PTHR21152">
    <property type="entry name" value="AMINOTRANSFERASE CLASS V"/>
    <property type="match status" value="1"/>
</dbReference>
<comment type="cofactor">
    <cofactor evidence="1 8">
        <name>pyridoxal 5'-phosphate</name>
        <dbReference type="ChEBI" id="CHEBI:597326"/>
    </cofactor>
</comment>
<dbReference type="InterPro" id="IPR015422">
    <property type="entry name" value="PyrdxlP-dep_Trfase_small"/>
</dbReference>
<dbReference type="InterPro" id="IPR015424">
    <property type="entry name" value="PyrdxlP-dep_Trfase"/>
</dbReference>
<feature type="domain" description="Aminotransferase class V" evidence="9">
    <location>
        <begin position="61"/>
        <end position="294"/>
    </location>
</feature>
<dbReference type="PIRSF" id="PIRSF000524">
    <property type="entry name" value="SPT"/>
    <property type="match status" value="1"/>
</dbReference>
<dbReference type="InterPro" id="IPR024169">
    <property type="entry name" value="SP_NH2Trfase/AEP_transaminase"/>
</dbReference>
<accession>A0AAV5RQX2</accession>
<evidence type="ECO:0000256" key="6">
    <source>
        <dbReference type="ARBA" id="ARBA00022898"/>
    </source>
</evidence>
<dbReference type="AlphaFoldDB" id="A0AAV5RQX2"/>
<evidence type="ECO:0000256" key="4">
    <source>
        <dbReference type="ARBA" id="ARBA00022576"/>
    </source>
</evidence>
<dbReference type="Gene3D" id="3.40.640.10">
    <property type="entry name" value="Type I PLP-dependent aspartate aminotransferase-like (Major domain)"/>
    <property type="match status" value="1"/>
</dbReference>
<feature type="modified residue" description="N6-(pyridoxal phosphate)lysine" evidence="8">
    <location>
        <position position="240"/>
    </location>
</feature>
<dbReference type="FunFam" id="3.90.1150.10:FF:000049">
    <property type="entry name" value="Alanine-glyoxylate aminotransferase 1"/>
    <property type="match status" value="1"/>
</dbReference>
<dbReference type="EMBL" id="BTGD01000001">
    <property type="protein sequence ID" value="GMM53926.1"/>
    <property type="molecule type" value="Genomic_DNA"/>
</dbReference>
<keyword evidence="11" id="KW-1185">Reference proteome</keyword>
<proteinExistence type="inferred from homology"/>
<evidence type="ECO:0000256" key="8">
    <source>
        <dbReference type="PIRSR" id="PIRSR000524-50"/>
    </source>
</evidence>
<dbReference type="Pfam" id="PF00266">
    <property type="entry name" value="Aminotran_5"/>
    <property type="match status" value="1"/>
</dbReference>
<dbReference type="PANTHER" id="PTHR21152:SF24">
    <property type="entry name" value="ALANINE--GLYOXYLATE AMINOTRANSFERASE 1"/>
    <property type="match status" value="1"/>
</dbReference>
<dbReference type="GO" id="GO:0004760">
    <property type="term" value="F:L-serine-pyruvate transaminase activity"/>
    <property type="evidence" value="ECO:0007669"/>
    <property type="project" value="TreeGrafter"/>
</dbReference>
<sequence>MYTTRSLSRTSQILQRTSLHFTRTLSSSSPMSPSKVPRLSDGSTLLIPGPITMSAGVVSALGEQSVSHTSAAFASVFRDALGKLRRVFRADGTRGAPVVLSGSGTLGFDVLGGNLVRRESDKVLLLSTGFFSDELHDALAQCYTARPGAQVTRLAAKRAGDTVPLAAVEEALSRDSYSLIAMTQVDTSTGVLLDVEGVAEIVHRVSPDTLIAVDTVCALGCEELRFDEWGIDFAFSASQKAVGAPPGLCLAMLSERAVERAAELAESGESQGGYYASLARWLPVLRAFESGGAAYFATPPVQLVAALDTALGEILDYSYGDYPRGIEARVAKHRDTSDAVKRHCTEALGLKLVSGQLDNSAHGLTAVYVPQPGETIKRMHEEGYTIAGGIHKDIKGEYVRIGHMGVSACDDEMGHITGCLGAFDAAV</sequence>
<gene>
    <name evidence="10" type="ORF">DAKH74_005420</name>
</gene>
<keyword evidence="5" id="KW-0808">Transferase</keyword>
<dbReference type="SUPFAM" id="SSF53383">
    <property type="entry name" value="PLP-dependent transferases"/>
    <property type="match status" value="1"/>
</dbReference>
<evidence type="ECO:0000256" key="3">
    <source>
        <dbReference type="ARBA" id="ARBA00013049"/>
    </source>
</evidence>
<evidence type="ECO:0000256" key="1">
    <source>
        <dbReference type="ARBA" id="ARBA00001933"/>
    </source>
</evidence>
<dbReference type="EC" id="2.6.1.44" evidence="3"/>
<dbReference type="Gene3D" id="3.90.1150.10">
    <property type="entry name" value="Aspartate Aminotransferase, domain 1"/>
    <property type="match status" value="1"/>
</dbReference>
<evidence type="ECO:0000256" key="2">
    <source>
        <dbReference type="ARBA" id="ARBA00009236"/>
    </source>
</evidence>
<name>A0AAV5RQX2_MAUHU</name>
<reference evidence="10 11" key="1">
    <citation type="journal article" date="2023" name="Elife">
        <title>Identification of key yeast species and microbe-microbe interactions impacting larval growth of Drosophila in the wild.</title>
        <authorList>
            <person name="Mure A."/>
            <person name="Sugiura Y."/>
            <person name="Maeda R."/>
            <person name="Honda K."/>
            <person name="Sakurai N."/>
            <person name="Takahashi Y."/>
            <person name="Watada M."/>
            <person name="Katoh T."/>
            <person name="Gotoh A."/>
            <person name="Gotoh Y."/>
            <person name="Taniguchi I."/>
            <person name="Nakamura K."/>
            <person name="Hayashi T."/>
            <person name="Katayama T."/>
            <person name="Uemura T."/>
            <person name="Hattori Y."/>
        </authorList>
    </citation>
    <scope>NUCLEOTIDE SEQUENCE [LARGE SCALE GENOMIC DNA]</scope>
    <source>
        <strain evidence="10 11">KH-74</strain>
    </source>
</reference>
<keyword evidence="6 8" id="KW-0663">Pyridoxal phosphate</keyword>
<dbReference type="InterPro" id="IPR015421">
    <property type="entry name" value="PyrdxlP-dep_Trfase_major"/>
</dbReference>
<comment type="caution">
    <text evidence="10">The sequence shown here is derived from an EMBL/GenBank/DDBJ whole genome shotgun (WGS) entry which is preliminary data.</text>
</comment>
<evidence type="ECO:0000313" key="10">
    <source>
        <dbReference type="EMBL" id="GMM53926.1"/>
    </source>
</evidence>
<dbReference type="GO" id="GO:0008453">
    <property type="term" value="F:alanine-glyoxylate transaminase activity"/>
    <property type="evidence" value="ECO:0007669"/>
    <property type="project" value="UniProtKB-EC"/>
</dbReference>
<dbReference type="Proteomes" id="UP001377567">
    <property type="component" value="Unassembled WGS sequence"/>
</dbReference>
<dbReference type="GO" id="GO:0019265">
    <property type="term" value="P:glycine biosynthetic process, by transamination of glyoxylate"/>
    <property type="evidence" value="ECO:0007669"/>
    <property type="project" value="TreeGrafter"/>
</dbReference>
<comment type="similarity">
    <text evidence="2">Belongs to the class-V pyridoxal-phosphate-dependent aminotransferase family.</text>
</comment>
<evidence type="ECO:0000256" key="7">
    <source>
        <dbReference type="PIRSR" id="PIRSR000524-1"/>
    </source>
</evidence>
<keyword evidence="4" id="KW-0032">Aminotransferase</keyword>
<protein>
    <recommendedName>
        <fullName evidence="3">alanine--glyoxylate transaminase</fullName>
        <ecNumber evidence="3">2.6.1.44</ecNumber>
    </recommendedName>
</protein>
<dbReference type="GO" id="GO:0005777">
    <property type="term" value="C:peroxisome"/>
    <property type="evidence" value="ECO:0007669"/>
    <property type="project" value="TreeGrafter"/>
</dbReference>
<evidence type="ECO:0000259" key="9">
    <source>
        <dbReference type="Pfam" id="PF00266"/>
    </source>
</evidence>
<evidence type="ECO:0000313" key="11">
    <source>
        <dbReference type="Proteomes" id="UP001377567"/>
    </source>
</evidence>